<sequence>PASRHELEFLCSHRVDRAIMDRPTCKVPGREAYPSRRLLCLTLVLLALPWAWAVPSAPMEALDIEIAAAQLFSSQASARDCTPAEDLPVAGLDLSAEERVLLKYLCIPQRDLLLEDEDIAVVRRGIPPGVNCTEVQWCDGESQCSLVCERGSVVIPDWQVHAIRTQLDAQADVPLCRASLLGSHNSAITLADGYGNLDEYWQGYFRYIKWAIPAGASPRLRTNNHWLSLTDQLRMGVRVLELDAHWVGGALRIAHCGGLHVPQLNALVKALNLVAKLLGRRIRWDTETLGCSPSLSSIPALDQRTLLDALGEVAAWMGGEGAAGDALVLFFDDQADLAHWGVVGELLGDVLRAFPRAWVYDRDDHARFVAGVARESEAAGLPPPSPATTWPTPRQLRAAGKRLVLVSGADYGEAMAPLVFPKDDGSVCGWHEPALRAARGAPACDVQGGDAARPLWDGAWARVIACQLEYGPLNCEFQWNRGNAPWLDAAGLAGFAGCGLAVPSPDLLTPARAAGALWGWAPAQPRPQPPLARGPSLHGWFGALARAVWDLLGFARVQLQYRPAGCAVIDAASGRWESVSCAQDLHNACRAEARLATNGTAPAWWLAADWVVAPGARGECPPGTRADAPRHGVENAALSRAVRAANRTAAWLPLAGGPSSWTLDALPAWS</sequence>
<name>A0A1D2AH27_AUXPR</name>
<dbReference type="GO" id="GO:0006629">
    <property type="term" value="P:lipid metabolic process"/>
    <property type="evidence" value="ECO:0007669"/>
    <property type="project" value="InterPro"/>
</dbReference>
<keyword evidence="2" id="KW-0812">Transmembrane</keyword>
<dbReference type="EMBL" id="GDKF01000231">
    <property type="protein sequence ID" value="JAT78391.1"/>
    <property type="molecule type" value="Transcribed_RNA"/>
</dbReference>
<organism evidence="5">
    <name type="scientific">Auxenochlorella protothecoides</name>
    <name type="common">Green microalga</name>
    <name type="synonym">Chlorella protothecoides</name>
    <dbReference type="NCBI Taxonomy" id="3075"/>
    <lineage>
        <taxon>Eukaryota</taxon>
        <taxon>Viridiplantae</taxon>
        <taxon>Chlorophyta</taxon>
        <taxon>core chlorophytes</taxon>
        <taxon>Trebouxiophyceae</taxon>
        <taxon>Chlorellales</taxon>
        <taxon>Chlorellaceae</taxon>
        <taxon>Auxenochlorella</taxon>
    </lineage>
</organism>
<evidence type="ECO:0000256" key="2">
    <source>
        <dbReference type="ARBA" id="ARBA00022692"/>
    </source>
</evidence>
<reference evidence="5" key="1">
    <citation type="submission" date="2015-08" db="EMBL/GenBank/DDBJ databases">
        <authorList>
            <person name="Babu N.S."/>
            <person name="Beckwith C.J."/>
            <person name="Beseler K.G."/>
            <person name="Brison A."/>
            <person name="Carone J.V."/>
            <person name="Caskin T.P."/>
            <person name="Diamond M."/>
            <person name="Durham M.E."/>
            <person name="Foxe J.M."/>
            <person name="Go M."/>
            <person name="Henderson B.A."/>
            <person name="Jones I.B."/>
            <person name="McGettigan J.A."/>
            <person name="Micheletti S.J."/>
            <person name="Nasrallah M.E."/>
            <person name="Ortiz D."/>
            <person name="Piller C.R."/>
            <person name="Privatt S.R."/>
            <person name="Schneider S.L."/>
            <person name="Sharp S."/>
            <person name="Smith T.C."/>
            <person name="Stanton J.D."/>
            <person name="Ullery H.E."/>
            <person name="Wilson R.J."/>
            <person name="Serrano M.G."/>
            <person name="Buck G."/>
            <person name="Lee V."/>
            <person name="Wang Y."/>
            <person name="Carvalho R."/>
            <person name="Voegtly L."/>
            <person name="Shi R."/>
            <person name="Duckworth R."/>
            <person name="Johnson A."/>
            <person name="Loviza R."/>
            <person name="Walstead R."/>
            <person name="Shah Z."/>
            <person name="Kiflezghi M."/>
            <person name="Wade K."/>
            <person name="Ball S.L."/>
            <person name="Bradley K.W."/>
            <person name="Asai D.J."/>
            <person name="Bowman C.A."/>
            <person name="Russell D.A."/>
            <person name="Pope W.H."/>
            <person name="Jacobs-Sera D."/>
            <person name="Hendrix R.W."/>
            <person name="Hatfull G.F."/>
        </authorList>
    </citation>
    <scope>NUCLEOTIDE SEQUENCE</scope>
</reference>
<proteinExistence type="predicted"/>
<dbReference type="GO" id="GO:0016020">
    <property type="term" value="C:membrane"/>
    <property type="evidence" value="ECO:0007669"/>
    <property type="project" value="UniProtKB-SubCell"/>
</dbReference>
<dbReference type="InterPro" id="IPR051008">
    <property type="entry name" value="Telomere_Capping_Maintenance"/>
</dbReference>
<feature type="non-terminal residue" evidence="5">
    <location>
        <position position="1"/>
    </location>
</feature>
<evidence type="ECO:0000256" key="4">
    <source>
        <dbReference type="ARBA" id="ARBA00023136"/>
    </source>
</evidence>
<keyword evidence="3" id="KW-1133">Transmembrane helix</keyword>
<dbReference type="PANTHER" id="PTHR35518">
    <property type="entry name" value="MAINTENANCE OF TELOMOERE CAPPING"/>
    <property type="match status" value="1"/>
</dbReference>
<dbReference type="SUPFAM" id="SSF51695">
    <property type="entry name" value="PLC-like phosphodiesterases"/>
    <property type="match status" value="1"/>
</dbReference>
<evidence type="ECO:0000256" key="3">
    <source>
        <dbReference type="ARBA" id="ARBA00022989"/>
    </source>
</evidence>
<dbReference type="InterPro" id="IPR017946">
    <property type="entry name" value="PLC-like_Pdiesterase_TIM-brl"/>
</dbReference>
<keyword evidence="4" id="KW-0472">Membrane</keyword>
<dbReference type="PANTHER" id="PTHR35518:SF2">
    <property type="entry name" value="MAINTENANCE OF TELOMERE CAPPING PROTEIN 6"/>
    <property type="match status" value="1"/>
</dbReference>
<evidence type="ECO:0008006" key="6">
    <source>
        <dbReference type="Google" id="ProtNLM"/>
    </source>
</evidence>
<dbReference type="Gene3D" id="3.20.20.190">
    <property type="entry name" value="Phosphatidylinositol (PI) phosphodiesterase"/>
    <property type="match status" value="1"/>
</dbReference>
<accession>A0A1D2AH27</accession>
<protein>
    <recommendedName>
        <fullName evidence="6">PLC-like phosphodiesterase</fullName>
    </recommendedName>
</protein>
<dbReference type="AlphaFoldDB" id="A0A1D2AH27"/>
<comment type="subcellular location">
    <subcellularLocation>
        <location evidence="1">Membrane</location>
    </subcellularLocation>
</comment>
<evidence type="ECO:0000313" key="5">
    <source>
        <dbReference type="EMBL" id="JAT78391.1"/>
    </source>
</evidence>
<evidence type="ECO:0000256" key="1">
    <source>
        <dbReference type="ARBA" id="ARBA00004370"/>
    </source>
</evidence>
<gene>
    <name evidence="5" type="ORF">g.6791</name>
</gene>
<dbReference type="GO" id="GO:0008081">
    <property type="term" value="F:phosphoric diester hydrolase activity"/>
    <property type="evidence" value="ECO:0007669"/>
    <property type="project" value="InterPro"/>
</dbReference>